<keyword evidence="1" id="KW-0802">TPR repeat</keyword>
<dbReference type="InterPro" id="IPR011990">
    <property type="entry name" value="TPR-like_helical_dom_sf"/>
</dbReference>
<reference evidence="3 4" key="1">
    <citation type="submission" date="2018-08" db="EMBL/GenBank/DDBJ databases">
        <title>Muricauda nanhaiensis sp. nov., isolated from seawater of the South China Sea.</title>
        <authorList>
            <person name="Dang Y."/>
        </authorList>
    </citation>
    <scope>NUCLEOTIDE SEQUENCE [LARGE SCALE GENOMIC DNA]</scope>
    <source>
        <strain evidence="3 4">SM1704</strain>
    </source>
</reference>
<evidence type="ECO:0000259" key="2">
    <source>
        <dbReference type="Pfam" id="PF00144"/>
    </source>
</evidence>
<evidence type="ECO:0000313" key="3">
    <source>
        <dbReference type="EMBL" id="RDY59889.1"/>
    </source>
</evidence>
<dbReference type="SUPFAM" id="SSF48452">
    <property type="entry name" value="TPR-like"/>
    <property type="match status" value="1"/>
</dbReference>
<sequence length="519" mass="59146">MQTIIFKADNMKLFKFNDLKLISGFVLVFTFTFLACQTDKEVQTNKYDTFLSQVYGRGQFNGNALILKDGKIVFQGAYGIGNIAPIDSLKLNSVFRIGSVSKQFTAMGIMILKDKGKLSYDQDIRDFIPELPYEGITIRHLLNHVSGLPDYTGMMNKNWKTELKNNDPQKLVSGNDDLIRMFAQEKPEVYFKPGEKWEYSNTGYVLLATIVSRSSGVSFGQFLKEHIFKPAGMEDTSVYKYIPGSDPQMPMRVYGFRTELNGVDRVSTDYHYLNGVAGDGGIYSTLADLLKWDRILYTERLVSKNTLKEAFDSTVLNNGEIENYGFGWRITQSPNGKKAVYHSGGWVGFSSYIYREIEEDNCIIFLANNSTKYLWGVTDPLINMLHDLPVEMPKLSIREVIGKTIFNTGIEAAIKQYKELKDNEPESYDFKEKQLNFLGYQLLQMDLINEAVEIFRINKDEYPQSANTYDSYGDALLAKGDEVNALINFKKAYELDPTLKETKEKINSIETSITNKKEK</sequence>
<dbReference type="PROSITE" id="PS50005">
    <property type="entry name" value="TPR"/>
    <property type="match status" value="1"/>
</dbReference>
<dbReference type="Proteomes" id="UP000261828">
    <property type="component" value="Unassembled WGS sequence"/>
</dbReference>
<dbReference type="InterPro" id="IPR019734">
    <property type="entry name" value="TPR_rpt"/>
</dbReference>
<organism evidence="3 4">
    <name type="scientific">Flagellimonas nanhaiensis</name>
    <dbReference type="NCBI Taxonomy" id="2292706"/>
    <lineage>
        <taxon>Bacteria</taxon>
        <taxon>Pseudomonadati</taxon>
        <taxon>Bacteroidota</taxon>
        <taxon>Flavobacteriia</taxon>
        <taxon>Flavobacteriales</taxon>
        <taxon>Flavobacteriaceae</taxon>
        <taxon>Flagellimonas</taxon>
    </lineage>
</organism>
<keyword evidence="4" id="KW-1185">Reference proteome</keyword>
<dbReference type="SUPFAM" id="SSF56601">
    <property type="entry name" value="beta-lactamase/transpeptidase-like"/>
    <property type="match status" value="1"/>
</dbReference>
<dbReference type="AlphaFoldDB" id="A0A371JQV6"/>
<protein>
    <recommendedName>
        <fullName evidence="2">Beta-lactamase-related domain-containing protein</fullName>
    </recommendedName>
</protein>
<dbReference type="InterPro" id="IPR012338">
    <property type="entry name" value="Beta-lactam/transpept-like"/>
</dbReference>
<dbReference type="PANTHER" id="PTHR46825:SF9">
    <property type="entry name" value="BETA-LACTAMASE-RELATED DOMAIN-CONTAINING PROTEIN"/>
    <property type="match status" value="1"/>
</dbReference>
<feature type="domain" description="Beta-lactamase-related" evidence="2">
    <location>
        <begin position="64"/>
        <end position="370"/>
    </location>
</feature>
<evidence type="ECO:0000313" key="4">
    <source>
        <dbReference type="Proteomes" id="UP000261828"/>
    </source>
</evidence>
<gene>
    <name evidence="3" type="ORF">DX873_11095</name>
</gene>
<proteinExistence type="predicted"/>
<name>A0A371JQV6_9FLAO</name>
<dbReference type="EMBL" id="QTJX01000002">
    <property type="protein sequence ID" value="RDY59889.1"/>
    <property type="molecule type" value="Genomic_DNA"/>
</dbReference>
<evidence type="ECO:0000256" key="1">
    <source>
        <dbReference type="PROSITE-ProRule" id="PRU00339"/>
    </source>
</evidence>
<dbReference type="Gene3D" id="1.25.40.10">
    <property type="entry name" value="Tetratricopeptide repeat domain"/>
    <property type="match status" value="1"/>
</dbReference>
<feature type="repeat" description="TPR" evidence="1">
    <location>
        <begin position="466"/>
        <end position="499"/>
    </location>
</feature>
<comment type="caution">
    <text evidence="3">The sequence shown here is derived from an EMBL/GenBank/DDBJ whole genome shotgun (WGS) entry which is preliminary data.</text>
</comment>
<dbReference type="PANTHER" id="PTHR46825">
    <property type="entry name" value="D-ALANYL-D-ALANINE-CARBOXYPEPTIDASE/ENDOPEPTIDASE AMPH"/>
    <property type="match status" value="1"/>
</dbReference>
<accession>A0A371JQV6</accession>
<dbReference type="InterPro" id="IPR001466">
    <property type="entry name" value="Beta-lactam-related"/>
</dbReference>
<dbReference type="Gene3D" id="3.40.710.10">
    <property type="entry name" value="DD-peptidase/beta-lactamase superfamily"/>
    <property type="match status" value="1"/>
</dbReference>
<dbReference type="Pfam" id="PF00144">
    <property type="entry name" value="Beta-lactamase"/>
    <property type="match status" value="1"/>
</dbReference>
<dbReference type="InterPro" id="IPR050491">
    <property type="entry name" value="AmpC-like"/>
</dbReference>